<keyword evidence="3" id="KW-0233">DNA recombination</keyword>
<feature type="domain" description="Core-binding (CB)" evidence="6">
    <location>
        <begin position="1"/>
        <end position="73"/>
    </location>
</feature>
<evidence type="ECO:0000313" key="8">
    <source>
        <dbReference type="Proteomes" id="UP000264779"/>
    </source>
</evidence>
<dbReference type="InterPro" id="IPR010998">
    <property type="entry name" value="Integrase_recombinase_N"/>
</dbReference>
<dbReference type="AlphaFoldDB" id="A0A358E248"/>
<evidence type="ECO:0000256" key="1">
    <source>
        <dbReference type="ARBA" id="ARBA00022908"/>
    </source>
</evidence>
<sequence length="414" mass="47530">MSNLDRYLHAATRENTRRSYQSAIEHFEAHWGGRLPATSDQIARYLSDHAGVLAHNTLKLRLAALGQWHQSQGFVDPTKSPLVRKVLKGIRELHPARVKQARPMQLEALEQTCDWLDRCRQAVSTINATALRASRDKALLLIGFWRGFRSDEIVRLRIENIDLAPGEGLSIYLPRSKSDRNNQGQAYRTPALSKLCPVQAYQDWLNDAEITEGPVFRGINRWGQMASLPLSPTSVLPVLRQRLKEAGVLEAEQYSSHSLRRGFANWATQQGWSLNELMEYVGWRDIQSAVRYLEASTPFETMPSNAEIVHQNMRLTEATPIVLTVELRLLKLDHKTRAERTVQKRLERFGLKAFSENVEQIEPHGYRLQLAPGHQSELDTVVEELLDRLHSIASDERYYLEAMIREPETQRQWE</sequence>
<accession>A0A358E248</accession>
<organism evidence="7 8">
    <name type="scientific">Alteromonas australica</name>
    <dbReference type="NCBI Taxonomy" id="589873"/>
    <lineage>
        <taxon>Bacteria</taxon>
        <taxon>Pseudomonadati</taxon>
        <taxon>Pseudomonadota</taxon>
        <taxon>Gammaproteobacteria</taxon>
        <taxon>Alteromonadales</taxon>
        <taxon>Alteromonadaceae</taxon>
        <taxon>Alteromonas/Salinimonas group</taxon>
        <taxon>Alteromonas</taxon>
    </lineage>
</organism>
<dbReference type="InterPro" id="IPR052925">
    <property type="entry name" value="Phage_Integrase-like_Recomb"/>
</dbReference>
<evidence type="ECO:0000256" key="2">
    <source>
        <dbReference type="ARBA" id="ARBA00023125"/>
    </source>
</evidence>
<comment type="caution">
    <text evidence="7">The sequence shown here is derived from an EMBL/GenBank/DDBJ whole genome shotgun (WGS) entry which is preliminary data.</text>
</comment>
<reference evidence="7 8" key="1">
    <citation type="journal article" date="2018" name="Nat. Biotechnol.">
        <title>A standardized bacterial taxonomy based on genome phylogeny substantially revises the tree of life.</title>
        <authorList>
            <person name="Parks D.H."/>
            <person name="Chuvochina M."/>
            <person name="Waite D.W."/>
            <person name="Rinke C."/>
            <person name="Skarshewski A."/>
            <person name="Chaumeil P.A."/>
            <person name="Hugenholtz P."/>
        </authorList>
    </citation>
    <scope>NUCLEOTIDE SEQUENCE [LARGE SCALE GENOMIC DNA]</scope>
    <source>
        <strain evidence="7">UBA11621</strain>
    </source>
</reference>
<dbReference type="Gene3D" id="1.10.443.10">
    <property type="entry name" value="Intergrase catalytic core"/>
    <property type="match status" value="1"/>
</dbReference>
<proteinExistence type="predicted"/>
<dbReference type="InterPro" id="IPR013762">
    <property type="entry name" value="Integrase-like_cat_sf"/>
</dbReference>
<dbReference type="InterPro" id="IPR002104">
    <property type="entry name" value="Integrase_catalytic"/>
</dbReference>
<evidence type="ECO:0000259" key="5">
    <source>
        <dbReference type="PROSITE" id="PS51898"/>
    </source>
</evidence>
<dbReference type="PANTHER" id="PTHR34605">
    <property type="entry name" value="PHAGE_INTEGRASE DOMAIN-CONTAINING PROTEIN"/>
    <property type="match status" value="1"/>
</dbReference>
<dbReference type="GO" id="GO:0003677">
    <property type="term" value="F:DNA binding"/>
    <property type="evidence" value="ECO:0007669"/>
    <property type="project" value="UniProtKB-UniRule"/>
</dbReference>
<dbReference type="Pfam" id="PF00589">
    <property type="entry name" value="Phage_integrase"/>
    <property type="match status" value="1"/>
</dbReference>
<dbReference type="InterPro" id="IPR011010">
    <property type="entry name" value="DNA_brk_join_enz"/>
</dbReference>
<name>A0A358E248_9ALTE</name>
<keyword evidence="1" id="KW-0229">DNA integration</keyword>
<evidence type="ECO:0000259" key="6">
    <source>
        <dbReference type="PROSITE" id="PS51900"/>
    </source>
</evidence>
<dbReference type="PANTHER" id="PTHR34605:SF3">
    <property type="entry name" value="P CELL-TYPE AGGLUTINATION PROTEIN MAP4-LIKE-RELATED"/>
    <property type="match status" value="1"/>
</dbReference>
<dbReference type="SUPFAM" id="SSF56349">
    <property type="entry name" value="DNA breaking-rejoining enzymes"/>
    <property type="match status" value="1"/>
</dbReference>
<keyword evidence="2 4" id="KW-0238">DNA-binding</keyword>
<dbReference type="PROSITE" id="PS51900">
    <property type="entry name" value="CB"/>
    <property type="match status" value="1"/>
</dbReference>
<evidence type="ECO:0000256" key="4">
    <source>
        <dbReference type="PROSITE-ProRule" id="PRU01248"/>
    </source>
</evidence>
<evidence type="ECO:0000313" key="7">
    <source>
        <dbReference type="EMBL" id="HBU52538.1"/>
    </source>
</evidence>
<dbReference type="SUPFAM" id="SSF47823">
    <property type="entry name" value="lambda integrase-like, N-terminal domain"/>
    <property type="match status" value="1"/>
</dbReference>
<dbReference type="CDD" id="cd00799">
    <property type="entry name" value="INT_Cre_C"/>
    <property type="match status" value="1"/>
</dbReference>
<dbReference type="PROSITE" id="PS51898">
    <property type="entry name" value="TYR_RECOMBINASE"/>
    <property type="match status" value="1"/>
</dbReference>
<gene>
    <name evidence="7" type="ORF">DEB45_14900</name>
</gene>
<dbReference type="Proteomes" id="UP000264779">
    <property type="component" value="Unassembled WGS sequence"/>
</dbReference>
<feature type="domain" description="Tyr recombinase" evidence="5">
    <location>
        <begin position="96"/>
        <end position="307"/>
    </location>
</feature>
<dbReference type="InterPro" id="IPR044068">
    <property type="entry name" value="CB"/>
</dbReference>
<dbReference type="GO" id="GO:0006310">
    <property type="term" value="P:DNA recombination"/>
    <property type="evidence" value="ECO:0007669"/>
    <property type="project" value="UniProtKB-KW"/>
</dbReference>
<dbReference type="EMBL" id="DONK01000231">
    <property type="protein sequence ID" value="HBU52538.1"/>
    <property type="molecule type" value="Genomic_DNA"/>
</dbReference>
<evidence type="ECO:0000256" key="3">
    <source>
        <dbReference type="ARBA" id="ARBA00023172"/>
    </source>
</evidence>
<dbReference type="Gene3D" id="1.10.150.130">
    <property type="match status" value="1"/>
</dbReference>
<dbReference type="GO" id="GO:0015074">
    <property type="term" value="P:DNA integration"/>
    <property type="evidence" value="ECO:0007669"/>
    <property type="project" value="UniProtKB-KW"/>
</dbReference>
<protein>
    <submittedName>
        <fullName evidence="7">Integrase</fullName>
    </submittedName>
</protein>